<dbReference type="SMART" id="SM01260">
    <property type="entry name" value="LANC_like"/>
    <property type="match status" value="1"/>
</dbReference>
<keyword evidence="1" id="KW-0479">Metal-binding</keyword>
<dbReference type="EMBL" id="SOCE01000001">
    <property type="protein sequence ID" value="TDU88729.1"/>
    <property type="molecule type" value="Genomic_DNA"/>
</dbReference>
<dbReference type="GO" id="GO:0046872">
    <property type="term" value="F:metal ion binding"/>
    <property type="evidence" value="ECO:0007669"/>
    <property type="project" value="UniProtKB-KW"/>
</dbReference>
<keyword evidence="4" id="KW-1185">Reference proteome</keyword>
<reference evidence="3 4" key="1">
    <citation type="submission" date="2019-03" db="EMBL/GenBank/DDBJ databases">
        <title>Genomic Encyclopedia of Type Strains, Phase III (KMG-III): the genomes of soil and plant-associated and newly described type strains.</title>
        <authorList>
            <person name="Whitman W."/>
        </authorList>
    </citation>
    <scope>NUCLEOTIDE SEQUENCE [LARGE SCALE GENOMIC DNA]</scope>
    <source>
        <strain evidence="3 4">VKM Ac-2575</strain>
    </source>
</reference>
<name>A0A4R7TAP6_9ACTN</name>
<dbReference type="CDD" id="cd04434">
    <property type="entry name" value="LanC_like"/>
    <property type="match status" value="1"/>
</dbReference>
<gene>
    <name evidence="3" type="ORF">EV138_2275</name>
</gene>
<dbReference type="RefSeq" id="WP_133978413.1">
    <property type="nucleotide sequence ID" value="NZ_SOCE01000001.1"/>
</dbReference>
<dbReference type="Gene3D" id="1.50.10.10">
    <property type="match status" value="1"/>
</dbReference>
<evidence type="ECO:0000313" key="3">
    <source>
        <dbReference type="EMBL" id="TDU88729.1"/>
    </source>
</evidence>
<dbReference type="InterPro" id="IPR012341">
    <property type="entry name" value="6hp_glycosidase-like_sf"/>
</dbReference>
<dbReference type="PRINTS" id="PR01950">
    <property type="entry name" value="LANCSUPER"/>
</dbReference>
<evidence type="ECO:0000313" key="4">
    <source>
        <dbReference type="Proteomes" id="UP000295151"/>
    </source>
</evidence>
<sequence>MTSAGAHREVADAAWRWVLDQVRWDDGPWIPESSAAEIPEQRDGTYAGTGGLVQALAEIRLTRPWTAEEQALVDAIAERLRGQVPTMTDYTYFDGLVSAIGVFTTLGIPGATAAVRRLSELAEPDGWPQTILKPPRVLPGSRFNDLTLGTAGVLLGALWALRHGVEEARELADRAADLLLLESEPVPGGTNWPFVPVRFASGKPFTQMPNLSHGLAGIATVLALAGAELGRPELTSAAVDGAKYLLSLGVTDGRGFVVPRYIPDDESDEDKYTYNWCHGASGTSLLFLALDQAEVKEIAGETPLAWHRRCLHSVRTSGLPARLHPGFWDNDGRCCGTAGVGDVFLDSWLRSGERDDLGFALQLADTLVDRAVWDGPYAYWRFLEHRADEPLLPPGIGWMQGAAGIATFLFRVSRLTVEGPNATVIPRMETWWTLPAQRRQTSAVVRNADEPGRSAEPSTWT</sequence>
<dbReference type="AlphaFoldDB" id="A0A4R7TAP6"/>
<evidence type="ECO:0000256" key="2">
    <source>
        <dbReference type="SAM" id="MobiDB-lite"/>
    </source>
</evidence>
<dbReference type="Proteomes" id="UP000295151">
    <property type="component" value="Unassembled WGS sequence"/>
</dbReference>
<dbReference type="OrthoDB" id="3863115at2"/>
<evidence type="ECO:0000256" key="1">
    <source>
        <dbReference type="PIRSR" id="PIRSR607822-1"/>
    </source>
</evidence>
<keyword evidence="1" id="KW-0862">Zinc</keyword>
<dbReference type="InterPro" id="IPR007822">
    <property type="entry name" value="LANC-like"/>
</dbReference>
<accession>A0A4R7TAP6</accession>
<dbReference type="SUPFAM" id="SSF158745">
    <property type="entry name" value="LanC-like"/>
    <property type="match status" value="1"/>
</dbReference>
<comment type="caution">
    <text evidence="3">The sequence shown here is derived from an EMBL/GenBank/DDBJ whole genome shotgun (WGS) entry which is preliminary data.</text>
</comment>
<dbReference type="Pfam" id="PF05147">
    <property type="entry name" value="LANC_like"/>
    <property type="match status" value="1"/>
</dbReference>
<dbReference type="GO" id="GO:0005975">
    <property type="term" value="P:carbohydrate metabolic process"/>
    <property type="evidence" value="ECO:0007669"/>
    <property type="project" value="InterPro"/>
</dbReference>
<dbReference type="GO" id="GO:0031179">
    <property type="term" value="P:peptide modification"/>
    <property type="evidence" value="ECO:0007669"/>
    <property type="project" value="InterPro"/>
</dbReference>
<protein>
    <submittedName>
        <fullName evidence="3">Lanthionine synthetase-like protein</fullName>
    </submittedName>
</protein>
<feature type="region of interest" description="Disordered" evidence="2">
    <location>
        <begin position="442"/>
        <end position="461"/>
    </location>
</feature>
<organism evidence="3 4">
    <name type="scientific">Kribbella voronezhensis</name>
    <dbReference type="NCBI Taxonomy" id="2512212"/>
    <lineage>
        <taxon>Bacteria</taxon>
        <taxon>Bacillati</taxon>
        <taxon>Actinomycetota</taxon>
        <taxon>Actinomycetes</taxon>
        <taxon>Propionibacteriales</taxon>
        <taxon>Kribbellaceae</taxon>
        <taxon>Kribbella</taxon>
    </lineage>
</organism>
<proteinExistence type="predicted"/>
<feature type="binding site" evidence="1">
    <location>
        <position position="277"/>
    </location>
    <ligand>
        <name>Zn(2+)</name>
        <dbReference type="ChEBI" id="CHEBI:29105"/>
    </ligand>
</feature>